<evidence type="ECO:0000256" key="2">
    <source>
        <dbReference type="ARBA" id="ARBA00022485"/>
    </source>
</evidence>
<dbReference type="GO" id="GO:0005840">
    <property type="term" value="C:ribosome"/>
    <property type="evidence" value="ECO:0007669"/>
    <property type="project" value="UniProtKB-KW"/>
</dbReference>
<evidence type="ECO:0000256" key="9">
    <source>
        <dbReference type="ARBA" id="ARBA00051425"/>
    </source>
</evidence>
<dbReference type="SFLD" id="SFLDS00029">
    <property type="entry name" value="Radical_SAM"/>
    <property type="match status" value="1"/>
</dbReference>
<dbReference type="EC" id="2.8.4.4" evidence="10"/>
<dbReference type="AlphaFoldDB" id="A0A096CUP8"/>
<dbReference type="InterPro" id="IPR023404">
    <property type="entry name" value="rSAM_horseshoe"/>
</dbReference>
<dbReference type="HAMAP" id="MF_01865">
    <property type="entry name" value="MTTase_RimO"/>
    <property type="match status" value="1"/>
</dbReference>
<dbReference type="SFLD" id="SFLDF00274">
    <property type="entry name" value="ribosomal_protein_S12_methylth"/>
    <property type="match status" value="1"/>
</dbReference>
<dbReference type="Gene3D" id="3.80.30.20">
    <property type="entry name" value="tm_1862 like domain"/>
    <property type="match status" value="1"/>
</dbReference>
<organism evidence="14 15">
    <name type="scientific">Caloranaerobacter azorensis H53214</name>
    <dbReference type="NCBI Taxonomy" id="1156417"/>
    <lineage>
        <taxon>Bacteria</taxon>
        <taxon>Bacillati</taxon>
        <taxon>Bacillota</taxon>
        <taxon>Tissierellia</taxon>
        <taxon>Tissierellales</taxon>
        <taxon>Thermohalobacteraceae</taxon>
        <taxon>Caloranaerobacter</taxon>
    </lineage>
</organism>
<name>A0A096CUP8_9FIRM</name>
<dbReference type="STRING" id="1156417.Y919_07210"/>
<dbReference type="SUPFAM" id="SSF102114">
    <property type="entry name" value="Radical SAM enzymes"/>
    <property type="match status" value="1"/>
</dbReference>
<gene>
    <name evidence="10" type="primary">rimO</name>
    <name evidence="14" type="ORF">Y919_07210</name>
</gene>
<dbReference type="GO" id="GO:0051539">
    <property type="term" value="F:4 iron, 4 sulfur cluster binding"/>
    <property type="evidence" value="ECO:0007669"/>
    <property type="project" value="UniProtKB-UniRule"/>
</dbReference>
<dbReference type="Gene3D" id="2.40.50.140">
    <property type="entry name" value="Nucleic acid-binding proteins"/>
    <property type="match status" value="1"/>
</dbReference>
<dbReference type="NCBIfam" id="TIGR01125">
    <property type="entry name" value="30S ribosomal protein S12 methylthiotransferase RimO"/>
    <property type="match status" value="1"/>
</dbReference>
<comment type="caution">
    <text evidence="14">The sequence shown here is derived from an EMBL/GenBank/DDBJ whole genome shotgun (WGS) entry which is preliminary data.</text>
</comment>
<dbReference type="InterPro" id="IPR012340">
    <property type="entry name" value="NA-bd_OB-fold"/>
</dbReference>
<dbReference type="Proteomes" id="UP000029622">
    <property type="component" value="Unassembled WGS sequence"/>
</dbReference>
<feature type="domain" description="MTTase N-terminal" evidence="12">
    <location>
        <begin position="3"/>
        <end position="119"/>
    </location>
</feature>
<dbReference type="GO" id="GO:0103039">
    <property type="term" value="F:protein methylthiotransferase activity"/>
    <property type="evidence" value="ECO:0007669"/>
    <property type="project" value="UniProtKB-EC"/>
</dbReference>
<evidence type="ECO:0000256" key="3">
    <source>
        <dbReference type="ARBA" id="ARBA00022490"/>
    </source>
</evidence>
<dbReference type="Pfam" id="PF18693">
    <property type="entry name" value="TRAM_2"/>
    <property type="match status" value="1"/>
</dbReference>
<dbReference type="EMBL" id="AZTB01000032">
    <property type="protein sequence ID" value="KGG80279.1"/>
    <property type="molecule type" value="Genomic_DNA"/>
</dbReference>
<keyword evidence="6 10" id="KW-0479">Metal-binding</keyword>
<dbReference type="InterPro" id="IPR007197">
    <property type="entry name" value="rSAM"/>
</dbReference>
<dbReference type="SFLD" id="SFLDG01061">
    <property type="entry name" value="methylthiotransferase"/>
    <property type="match status" value="1"/>
</dbReference>
<dbReference type="Gene3D" id="3.40.50.12160">
    <property type="entry name" value="Methylthiotransferase, N-terminal domain"/>
    <property type="match status" value="1"/>
</dbReference>
<dbReference type="RefSeq" id="WP_035163592.1">
    <property type="nucleotide sequence ID" value="NZ_AZTB01000032.1"/>
</dbReference>
<dbReference type="GO" id="GO:0035597">
    <property type="term" value="F:tRNA-2-methylthio-N(6)-dimethylallyladenosine(37) synthase activity"/>
    <property type="evidence" value="ECO:0007669"/>
    <property type="project" value="UniProtKB-EC"/>
</dbReference>
<reference evidence="14 15" key="1">
    <citation type="submission" date="2013-12" db="EMBL/GenBank/DDBJ databases">
        <title>Draft genome sequence of Caloranaerobacter sp. H53214.</title>
        <authorList>
            <person name="Jiang L.J."/>
            <person name="Shao Z.Z."/>
            <person name="Long M.N."/>
        </authorList>
    </citation>
    <scope>NUCLEOTIDE SEQUENCE [LARGE SCALE GENOMIC DNA]</scope>
    <source>
        <strain evidence="14 15">H53214</strain>
    </source>
</reference>
<dbReference type="NCBIfam" id="TIGR00089">
    <property type="entry name" value="MiaB/RimO family radical SAM methylthiotransferase"/>
    <property type="match status" value="1"/>
</dbReference>
<feature type="binding site" evidence="10">
    <location>
        <position position="48"/>
    </location>
    <ligand>
        <name>[4Fe-4S] cluster</name>
        <dbReference type="ChEBI" id="CHEBI:49883"/>
        <label>1</label>
    </ligand>
</feature>
<feature type="domain" description="Radical SAM core" evidence="13">
    <location>
        <begin position="142"/>
        <end position="372"/>
    </location>
</feature>
<dbReference type="Pfam" id="PF00919">
    <property type="entry name" value="UPF0004"/>
    <property type="match status" value="1"/>
</dbReference>
<evidence type="ECO:0000256" key="8">
    <source>
        <dbReference type="ARBA" id="ARBA00023014"/>
    </source>
</evidence>
<evidence type="ECO:0000256" key="7">
    <source>
        <dbReference type="ARBA" id="ARBA00023004"/>
    </source>
</evidence>
<feature type="binding site" evidence="10">
    <location>
        <position position="12"/>
    </location>
    <ligand>
        <name>[4Fe-4S] cluster</name>
        <dbReference type="ChEBI" id="CHEBI:49883"/>
        <label>1</label>
    </ligand>
</feature>
<dbReference type="PANTHER" id="PTHR43837">
    <property type="entry name" value="RIBOSOMAL PROTEIN S12 METHYLTHIOTRANSFERASE RIMO"/>
    <property type="match status" value="1"/>
</dbReference>
<dbReference type="FunFam" id="3.40.50.12160:FF:000003">
    <property type="entry name" value="CDK5 regulatory subunit-associated protein 1"/>
    <property type="match status" value="1"/>
</dbReference>
<keyword evidence="2 10" id="KW-0004">4Fe-4S</keyword>
<feature type="binding site" evidence="10">
    <location>
        <position position="163"/>
    </location>
    <ligand>
        <name>[4Fe-4S] cluster</name>
        <dbReference type="ChEBI" id="CHEBI:49883"/>
        <label>2</label>
        <note>4Fe-4S-S-AdoMet</note>
    </ligand>
</feature>
<evidence type="ECO:0000256" key="6">
    <source>
        <dbReference type="ARBA" id="ARBA00022723"/>
    </source>
</evidence>
<dbReference type="InterPro" id="IPR038135">
    <property type="entry name" value="Methylthiotransferase_N_sf"/>
</dbReference>
<dbReference type="SFLD" id="SFLDG01082">
    <property type="entry name" value="B12-binding_domain_containing"/>
    <property type="match status" value="1"/>
</dbReference>
<evidence type="ECO:0000313" key="15">
    <source>
        <dbReference type="Proteomes" id="UP000029622"/>
    </source>
</evidence>
<dbReference type="InterPro" id="IPR013848">
    <property type="entry name" value="Methylthiotransferase_N"/>
</dbReference>
<keyword evidence="8 10" id="KW-0411">Iron-sulfur</keyword>
<protein>
    <recommendedName>
        <fullName evidence="10">Ribosomal protein uS12 methylthiotransferase RimO</fullName>
        <shortName evidence="10">uS12 MTTase</shortName>
        <shortName evidence="10">uS12 methylthiotransferase</shortName>
        <ecNumber evidence="10">2.8.4.4</ecNumber>
    </recommendedName>
    <alternativeName>
        <fullName evidence="10">Ribosomal protein uS12 (aspartate-C(3))-methylthiotransferase</fullName>
    </alternativeName>
    <alternativeName>
        <fullName evidence="10">Ribosome maturation factor RimO</fullName>
    </alternativeName>
</protein>
<comment type="catalytic activity">
    <reaction evidence="9">
        <text>N(6)-dimethylallyladenosine(37) in tRNA + (sulfur carrier)-SH + AH2 + 2 S-adenosyl-L-methionine = 2-methylsulfanyl-N(6)-dimethylallyladenosine(37) in tRNA + (sulfur carrier)-H + 5'-deoxyadenosine + L-methionine + A + S-adenosyl-L-homocysteine + 2 H(+)</text>
        <dbReference type="Rhea" id="RHEA:37067"/>
        <dbReference type="Rhea" id="RHEA-COMP:10375"/>
        <dbReference type="Rhea" id="RHEA-COMP:10376"/>
        <dbReference type="Rhea" id="RHEA-COMP:14737"/>
        <dbReference type="Rhea" id="RHEA-COMP:14739"/>
        <dbReference type="ChEBI" id="CHEBI:13193"/>
        <dbReference type="ChEBI" id="CHEBI:15378"/>
        <dbReference type="ChEBI" id="CHEBI:17319"/>
        <dbReference type="ChEBI" id="CHEBI:17499"/>
        <dbReference type="ChEBI" id="CHEBI:29917"/>
        <dbReference type="ChEBI" id="CHEBI:57844"/>
        <dbReference type="ChEBI" id="CHEBI:57856"/>
        <dbReference type="ChEBI" id="CHEBI:59789"/>
        <dbReference type="ChEBI" id="CHEBI:64428"/>
        <dbReference type="ChEBI" id="CHEBI:74415"/>
        <dbReference type="ChEBI" id="CHEBI:74417"/>
        <dbReference type="EC" id="2.8.4.3"/>
    </reaction>
</comment>
<dbReference type="CDD" id="cd01335">
    <property type="entry name" value="Radical_SAM"/>
    <property type="match status" value="1"/>
</dbReference>
<dbReference type="PROSITE" id="PS51918">
    <property type="entry name" value="RADICAL_SAM"/>
    <property type="match status" value="1"/>
</dbReference>
<evidence type="ECO:0000256" key="4">
    <source>
        <dbReference type="ARBA" id="ARBA00022679"/>
    </source>
</evidence>
<evidence type="ECO:0000256" key="1">
    <source>
        <dbReference type="ARBA" id="ARBA00003234"/>
    </source>
</evidence>
<dbReference type="FunFam" id="3.80.30.20:FF:000001">
    <property type="entry name" value="tRNA-2-methylthio-N(6)-dimethylallyladenosine synthase 2"/>
    <property type="match status" value="1"/>
</dbReference>
<comment type="catalytic activity">
    <reaction evidence="10">
        <text>L-aspartate(89)-[ribosomal protein uS12]-hydrogen + (sulfur carrier)-SH + AH2 + 2 S-adenosyl-L-methionine = 3-methylsulfanyl-L-aspartate(89)-[ribosomal protein uS12]-hydrogen + (sulfur carrier)-H + 5'-deoxyadenosine + L-methionine + A + S-adenosyl-L-homocysteine + 2 H(+)</text>
        <dbReference type="Rhea" id="RHEA:37087"/>
        <dbReference type="Rhea" id="RHEA-COMP:10460"/>
        <dbReference type="Rhea" id="RHEA-COMP:10461"/>
        <dbReference type="Rhea" id="RHEA-COMP:14737"/>
        <dbReference type="Rhea" id="RHEA-COMP:14739"/>
        <dbReference type="ChEBI" id="CHEBI:13193"/>
        <dbReference type="ChEBI" id="CHEBI:15378"/>
        <dbReference type="ChEBI" id="CHEBI:17319"/>
        <dbReference type="ChEBI" id="CHEBI:17499"/>
        <dbReference type="ChEBI" id="CHEBI:29917"/>
        <dbReference type="ChEBI" id="CHEBI:29961"/>
        <dbReference type="ChEBI" id="CHEBI:57844"/>
        <dbReference type="ChEBI" id="CHEBI:57856"/>
        <dbReference type="ChEBI" id="CHEBI:59789"/>
        <dbReference type="ChEBI" id="CHEBI:64428"/>
        <dbReference type="ChEBI" id="CHEBI:73599"/>
        <dbReference type="EC" id="2.8.4.4"/>
    </reaction>
</comment>
<comment type="subcellular location">
    <subcellularLocation>
        <location evidence="10">Cytoplasm</location>
    </subcellularLocation>
</comment>
<feature type="binding site" evidence="10">
    <location>
        <position position="82"/>
    </location>
    <ligand>
        <name>[4Fe-4S] cluster</name>
        <dbReference type="ChEBI" id="CHEBI:49883"/>
        <label>1</label>
    </ligand>
</feature>
<comment type="function">
    <text evidence="1">Catalyzes the methylthiolation of N6-(dimethylallyl)adenosine (i(6)A), leading to the formation of 2-methylthio-N6-(dimethylallyl)adenosine (ms(2)i(6)A) at position 37 in tRNAs that read codons beginning with uridine.</text>
</comment>
<keyword evidence="14" id="KW-0689">Ribosomal protein</keyword>
<evidence type="ECO:0000256" key="10">
    <source>
        <dbReference type="HAMAP-Rule" id="MF_01865"/>
    </source>
</evidence>
<keyword evidence="7 10" id="KW-0408">Iron</keyword>
<dbReference type="PROSITE" id="PS51449">
    <property type="entry name" value="MTTASE_N"/>
    <property type="match status" value="1"/>
</dbReference>
<dbReference type="GO" id="GO:0005829">
    <property type="term" value="C:cytosol"/>
    <property type="evidence" value="ECO:0007669"/>
    <property type="project" value="TreeGrafter"/>
</dbReference>
<dbReference type="InterPro" id="IPR020612">
    <property type="entry name" value="Methylthiotransferase_CS"/>
</dbReference>
<proteinExistence type="inferred from homology"/>
<sequence>MSTRVSLVTLGCSKNLVDSEVMLGIIKENGYLLTQDLDVADIIIINTCGFIKDAKEESIDTIIELGEYKKIGNCKRLIVTGCLAERYKEEILKELPEVDAVVGTGNLKDIVNIIEEVEKDKRILKAGDINNFDYDILPRFISSSNPVAYVKIAEGCNNFCTYCIIPKIRGKYRSRHIEKIIEEVKKLVEIGKKEIILIAQDTTKYGLDLYGKVRLPELLDELNKIEGLEWIRLQYLYPDDFTNELIDSIKRNEKVVKYVDIPIQHINNRILKRMNRKTTKERIIDLINKLRSRVPNIIIRTTLIVGFPGETEQEFKELCEFVKNTKFDRLGVFAYSKEEDTPAANFEDQVDEIVKEERKSIIMEIQKQISFEKNREKIGNIYKVLVEEQIEKTEDGLIYLGRSYMDSPEIDGLVYIHSKYSLNLGDFVNVKIFDCLEYDLIGEIDHEFSE</sequence>
<dbReference type="InterPro" id="IPR002792">
    <property type="entry name" value="TRAM_dom"/>
</dbReference>
<evidence type="ECO:0000259" key="13">
    <source>
        <dbReference type="PROSITE" id="PS51918"/>
    </source>
</evidence>
<comment type="cofactor">
    <cofactor evidence="10">
        <name>[4Fe-4S] cluster</name>
        <dbReference type="ChEBI" id="CHEBI:49883"/>
    </cofactor>
    <text evidence="10">Binds 2 [4Fe-4S] clusters. One cluster is coordinated with 3 cysteines and an exchangeable S-adenosyl-L-methionine.</text>
</comment>
<feature type="domain" description="TRAM" evidence="11">
    <location>
        <begin position="375"/>
        <end position="446"/>
    </location>
</feature>
<dbReference type="SMART" id="SM00729">
    <property type="entry name" value="Elp3"/>
    <property type="match status" value="1"/>
</dbReference>
<evidence type="ECO:0000259" key="11">
    <source>
        <dbReference type="PROSITE" id="PS50926"/>
    </source>
</evidence>
<dbReference type="InterPro" id="IPR005839">
    <property type="entry name" value="Methylthiotransferase"/>
</dbReference>
<dbReference type="InterPro" id="IPR005840">
    <property type="entry name" value="Ribosomal_uS12_MeSTrfase_RimO"/>
</dbReference>
<evidence type="ECO:0000259" key="12">
    <source>
        <dbReference type="PROSITE" id="PS51449"/>
    </source>
</evidence>
<dbReference type="InterPro" id="IPR058240">
    <property type="entry name" value="rSAM_sf"/>
</dbReference>
<comment type="function">
    <text evidence="10">Catalyzes the methylthiolation of an aspartic acid residue of ribosomal protein uS12.</text>
</comment>
<evidence type="ECO:0000256" key="5">
    <source>
        <dbReference type="ARBA" id="ARBA00022691"/>
    </source>
</evidence>
<dbReference type="PROSITE" id="PS50926">
    <property type="entry name" value="TRAM"/>
    <property type="match status" value="1"/>
</dbReference>
<accession>A0A096CUP8</accession>
<dbReference type="GO" id="GO:0035599">
    <property type="term" value="F:aspartic acid methylthiotransferase activity"/>
    <property type="evidence" value="ECO:0007669"/>
    <property type="project" value="TreeGrafter"/>
</dbReference>
<dbReference type="GO" id="GO:0046872">
    <property type="term" value="F:metal ion binding"/>
    <property type="evidence" value="ECO:0007669"/>
    <property type="project" value="UniProtKB-KW"/>
</dbReference>
<keyword evidence="14" id="KW-0687">Ribonucleoprotein</keyword>
<feature type="binding site" evidence="10">
    <location>
        <position position="160"/>
    </location>
    <ligand>
        <name>[4Fe-4S] cluster</name>
        <dbReference type="ChEBI" id="CHEBI:49883"/>
        <label>2</label>
        <note>4Fe-4S-S-AdoMet</note>
    </ligand>
</feature>
<dbReference type="PROSITE" id="PS01278">
    <property type="entry name" value="MTTASE_RADICAL"/>
    <property type="match status" value="1"/>
</dbReference>
<keyword evidence="3 10" id="KW-0963">Cytoplasm</keyword>
<comment type="similarity">
    <text evidence="10">Belongs to the methylthiotransferase family. RimO subfamily.</text>
</comment>
<dbReference type="InterPro" id="IPR006638">
    <property type="entry name" value="Elp3/MiaA/NifB-like_rSAM"/>
</dbReference>
<evidence type="ECO:0000313" key="14">
    <source>
        <dbReference type="EMBL" id="KGG80279.1"/>
    </source>
</evidence>
<keyword evidence="4 10" id="KW-0808">Transferase</keyword>
<dbReference type="PANTHER" id="PTHR43837:SF1">
    <property type="entry name" value="RIBOSOMAL PROTEIN US12 METHYLTHIOTRANSFERASE RIMO"/>
    <property type="match status" value="1"/>
</dbReference>
<dbReference type="Pfam" id="PF04055">
    <property type="entry name" value="Radical_SAM"/>
    <property type="match status" value="1"/>
</dbReference>
<feature type="binding site" evidence="10">
    <location>
        <position position="156"/>
    </location>
    <ligand>
        <name>[4Fe-4S] cluster</name>
        <dbReference type="ChEBI" id="CHEBI:49883"/>
        <label>2</label>
        <note>4Fe-4S-S-AdoMet</note>
    </ligand>
</feature>
<keyword evidence="5 10" id="KW-0949">S-adenosyl-L-methionine</keyword>